<protein>
    <submittedName>
        <fullName evidence="1">Uncharacterized protein</fullName>
    </submittedName>
</protein>
<dbReference type="EMBL" id="JAUSSU010000004">
    <property type="protein sequence ID" value="MDQ0112720.1"/>
    <property type="molecule type" value="Genomic_DNA"/>
</dbReference>
<evidence type="ECO:0000313" key="2">
    <source>
        <dbReference type="Proteomes" id="UP001229346"/>
    </source>
</evidence>
<sequence length="35" mass="4090">MQNMEKLLISIFKALDYFNRSGYDGIVTFYSYFGG</sequence>
<accession>A0ABT9U1Y0</accession>
<evidence type="ECO:0000313" key="1">
    <source>
        <dbReference type="EMBL" id="MDQ0112720.1"/>
    </source>
</evidence>
<proteinExistence type="predicted"/>
<comment type="caution">
    <text evidence="1">The sequence shown here is derived from an EMBL/GenBank/DDBJ whole genome shotgun (WGS) entry which is preliminary data.</text>
</comment>
<name>A0ABT9U1Y0_PAEHA</name>
<dbReference type="Proteomes" id="UP001229346">
    <property type="component" value="Unassembled WGS sequence"/>
</dbReference>
<gene>
    <name evidence="1" type="ORF">J2T15_002155</name>
</gene>
<keyword evidence="2" id="KW-1185">Reference proteome</keyword>
<organism evidence="1 2">
    <name type="scientific">Paenibacillus harenae</name>
    <dbReference type="NCBI Taxonomy" id="306543"/>
    <lineage>
        <taxon>Bacteria</taxon>
        <taxon>Bacillati</taxon>
        <taxon>Bacillota</taxon>
        <taxon>Bacilli</taxon>
        <taxon>Bacillales</taxon>
        <taxon>Paenibacillaceae</taxon>
        <taxon>Paenibacillus</taxon>
    </lineage>
</organism>
<reference evidence="1 2" key="1">
    <citation type="submission" date="2023-07" db="EMBL/GenBank/DDBJ databases">
        <title>Sorghum-associated microbial communities from plants grown in Nebraska, USA.</title>
        <authorList>
            <person name="Schachtman D."/>
        </authorList>
    </citation>
    <scope>NUCLEOTIDE SEQUENCE [LARGE SCALE GENOMIC DNA]</scope>
    <source>
        <strain evidence="1 2">CC482</strain>
    </source>
</reference>